<keyword evidence="9" id="KW-0175">Coiled coil</keyword>
<evidence type="ECO:0000256" key="10">
    <source>
        <dbReference type="SAM" id="MobiDB-lite"/>
    </source>
</evidence>
<evidence type="ECO:0000256" key="7">
    <source>
        <dbReference type="ARBA" id="ARBA00022840"/>
    </source>
</evidence>
<name>A0ABP0HC14_9DINO</name>
<sequence length="1121" mass="126077">MTDDEGDWLTVTEVSFQTSRRGLVGPKAWKPVTPVVGRRYPDEIFSFIRGCGLLGANRSETEAKIQQIRTCPNFKGWQPLLASLVPRSGLSHLQPCITDFLQHDEMDQSAKIGGKGVANACPDSCRRIAYKLNADSSGIDVRVQVNVHLVFSLLVDGIRQRALGYEGDWRTVQTAAVELQRVPWRELSFRLLDNKSDARYPQPKLLHFLRPEQLRSLSWMVKQEESGMLTMIYRCYWQRFRPKEAAPKSVALDWCLDCRVIASFKANGGILADEMGYGKTVLAIALHEVRQDGEYLAVPEVDKMTSFQCPATLICVPSHLHLQWQNELKKFTGNKYKVLNITKKQDFERSTVRSFLEADVVLCTYDILKSSMYVGRRSELADAIRPRKDLWDIASSETDNSGLNIMEKLQLGVSSFLSQPQTGHQWSKFVSNGSLRFPLLELFFFRRVVFDELHELVGGQGDLSTVHHLRSHHFWGLTGTPLITSAQHISGMAELLRIDVAGPGSHSLQNTDPVLIENCSRFLDACVRQNTAELPKINVIQHLKLVKHTPQERALYLSAAADAWSNSLQRNQRLLILCSHFSEQLLGEGSANEACGNLVSRRRQGSRTAYDHLALVAKWAEALRRLGANVKTEAFISDASRQEEAKTAIEEVREKALAISLEELTPMDGEPWCARVRRALSSTGATPSVSNALPSWVERCERALRQALMAFLEAQAQLKFLEQTLELIAKEDKERNCVICYQDNLELEQLGITPCAHYFCLPCLSQQVERNGRCGVCRHPLKQSDVVPLMHEMKEQAVTDQDVDKPGLQKFGTKLAAIVELLKEIKLQDCFAKCIVFCQWDSLLGNIACAFKDFGVRYSRLRGSVYAQTRTLVNFQGANSSVDVLLLSLEQSASGTNLTCANHVILVHPMNAETSEQSVAFELQAIGRVRRWGQPRNEVHVWRFCTLGTIEEEISKKHQKEIYESGETFSMQEGFVQDAANGRKQGERLFNKKRKRGKSDELKSSPQVVDRDAFLSRIRDVKDHFPQWSCTKCRLLNDAGALLCTCGTNRPGLQAVPEERFQRLRAPTALCINLSSDSDSDGAEHADHPSSSSSVIEPKKALALQEIVEKRSCCRGIMCHY</sequence>
<feature type="domain" description="Helicase ATP-binding" evidence="12">
    <location>
        <begin position="260"/>
        <end position="499"/>
    </location>
</feature>
<protein>
    <recommendedName>
        <fullName evidence="16">RanBP-type and C3HC4-type zinc finger-containing protein 1</fullName>
    </recommendedName>
</protein>
<dbReference type="Gene3D" id="3.30.40.10">
    <property type="entry name" value="Zinc/RING finger domain, C3HC4 (zinc finger)"/>
    <property type="match status" value="1"/>
</dbReference>
<dbReference type="InterPro" id="IPR014001">
    <property type="entry name" value="Helicase_ATP-bd"/>
</dbReference>
<evidence type="ECO:0000313" key="15">
    <source>
        <dbReference type="Proteomes" id="UP001642484"/>
    </source>
</evidence>
<evidence type="ECO:0000256" key="4">
    <source>
        <dbReference type="ARBA" id="ARBA00022801"/>
    </source>
</evidence>
<keyword evidence="5" id="KW-0347">Helicase</keyword>
<dbReference type="InterPro" id="IPR050628">
    <property type="entry name" value="SNF2_RAD54_helicase_TF"/>
</dbReference>
<dbReference type="SMART" id="SM00487">
    <property type="entry name" value="DEXDc"/>
    <property type="match status" value="1"/>
</dbReference>
<dbReference type="Proteomes" id="UP001642484">
    <property type="component" value="Unassembled WGS sequence"/>
</dbReference>
<dbReference type="PROSITE" id="PS51194">
    <property type="entry name" value="HELICASE_CTER"/>
    <property type="match status" value="1"/>
</dbReference>
<evidence type="ECO:0000256" key="9">
    <source>
        <dbReference type="SAM" id="Coils"/>
    </source>
</evidence>
<evidence type="ECO:0000256" key="3">
    <source>
        <dbReference type="ARBA" id="ARBA00022771"/>
    </source>
</evidence>
<keyword evidence="7" id="KW-0067">ATP-binding</keyword>
<dbReference type="PROSITE" id="PS50089">
    <property type="entry name" value="ZF_RING_2"/>
    <property type="match status" value="1"/>
</dbReference>
<dbReference type="InterPro" id="IPR027417">
    <property type="entry name" value="P-loop_NTPase"/>
</dbReference>
<keyword evidence="4" id="KW-0378">Hydrolase</keyword>
<evidence type="ECO:0000256" key="2">
    <source>
        <dbReference type="ARBA" id="ARBA00022741"/>
    </source>
</evidence>
<dbReference type="InterPro" id="IPR049730">
    <property type="entry name" value="SNF2/RAD54-like_C"/>
</dbReference>
<dbReference type="InterPro" id="IPR013083">
    <property type="entry name" value="Znf_RING/FYVE/PHD"/>
</dbReference>
<dbReference type="PROSITE" id="PS51192">
    <property type="entry name" value="HELICASE_ATP_BIND_1"/>
    <property type="match status" value="1"/>
</dbReference>
<comment type="caution">
    <text evidence="14">The sequence shown here is derived from an EMBL/GenBank/DDBJ whole genome shotgun (WGS) entry which is preliminary data.</text>
</comment>
<evidence type="ECO:0000256" key="5">
    <source>
        <dbReference type="ARBA" id="ARBA00022806"/>
    </source>
</evidence>
<keyword evidence="3 8" id="KW-0863">Zinc-finger</keyword>
<feature type="coiled-coil region" evidence="9">
    <location>
        <begin position="704"/>
        <end position="731"/>
    </location>
</feature>
<keyword evidence="2" id="KW-0547">Nucleotide-binding</keyword>
<evidence type="ECO:0000259" key="11">
    <source>
        <dbReference type="PROSITE" id="PS50089"/>
    </source>
</evidence>
<evidence type="ECO:0000256" key="1">
    <source>
        <dbReference type="ARBA" id="ARBA00022723"/>
    </source>
</evidence>
<accession>A0ABP0HC14</accession>
<evidence type="ECO:0000259" key="12">
    <source>
        <dbReference type="PROSITE" id="PS51192"/>
    </source>
</evidence>
<feature type="region of interest" description="Disordered" evidence="10">
    <location>
        <begin position="1078"/>
        <end position="1097"/>
    </location>
</feature>
<dbReference type="Pfam" id="PF00271">
    <property type="entry name" value="Helicase_C"/>
    <property type="match status" value="1"/>
</dbReference>
<evidence type="ECO:0008006" key="16">
    <source>
        <dbReference type="Google" id="ProtNLM"/>
    </source>
</evidence>
<keyword evidence="1" id="KW-0479">Metal-binding</keyword>
<dbReference type="EMBL" id="CAXAMN010000325">
    <property type="protein sequence ID" value="CAK8987749.1"/>
    <property type="molecule type" value="Genomic_DNA"/>
</dbReference>
<dbReference type="InterPro" id="IPR001650">
    <property type="entry name" value="Helicase_C-like"/>
</dbReference>
<reference evidence="14 15" key="1">
    <citation type="submission" date="2024-02" db="EMBL/GenBank/DDBJ databases">
        <authorList>
            <person name="Chen Y."/>
            <person name="Shah S."/>
            <person name="Dougan E. K."/>
            <person name="Thang M."/>
            <person name="Chan C."/>
        </authorList>
    </citation>
    <scope>NUCLEOTIDE SEQUENCE [LARGE SCALE GENOMIC DNA]</scope>
</reference>
<dbReference type="SUPFAM" id="SSF57850">
    <property type="entry name" value="RING/U-box"/>
    <property type="match status" value="1"/>
</dbReference>
<dbReference type="Pfam" id="PF00176">
    <property type="entry name" value="SNF2-rel_dom"/>
    <property type="match status" value="1"/>
</dbReference>
<dbReference type="InterPro" id="IPR017907">
    <property type="entry name" value="Znf_RING_CS"/>
</dbReference>
<dbReference type="SUPFAM" id="SSF52540">
    <property type="entry name" value="P-loop containing nucleoside triphosphate hydrolases"/>
    <property type="match status" value="2"/>
</dbReference>
<feature type="domain" description="Helicase C-terminal" evidence="13">
    <location>
        <begin position="826"/>
        <end position="983"/>
    </location>
</feature>
<keyword evidence="6" id="KW-0862">Zinc</keyword>
<dbReference type="Pfam" id="PF13639">
    <property type="entry name" value="zf-RING_2"/>
    <property type="match status" value="1"/>
</dbReference>
<evidence type="ECO:0000256" key="8">
    <source>
        <dbReference type="PROSITE-ProRule" id="PRU00175"/>
    </source>
</evidence>
<dbReference type="SMART" id="SM00184">
    <property type="entry name" value="RING"/>
    <property type="match status" value="1"/>
</dbReference>
<gene>
    <name evidence="14" type="ORF">CCMP2556_LOCUS991</name>
</gene>
<dbReference type="CDD" id="cd18793">
    <property type="entry name" value="SF2_C_SNF"/>
    <property type="match status" value="1"/>
</dbReference>
<dbReference type="InterPro" id="IPR001841">
    <property type="entry name" value="Znf_RING"/>
</dbReference>
<dbReference type="PROSITE" id="PS00518">
    <property type="entry name" value="ZF_RING_1"/>
    <property type="match status" value="1"/>
</dbReference>
<feature type="domain" description="RING-type" evidence="11">
    <location>
        <begin position="737"/>
        <end position="778"/>
    </location>
</feature>
<dbReference type="PANTHER" id="PTHR45626">
    <property type="entry name" value="TRANSCRIPTION TERMINATION FACTOR 2-RELATED"/>
    <property type="match status" value="1"/>
</dbReference>
<dbReference type="Gene3D" id="3.40.50.300">
    <property type="entry name" value="P-loop containing nucleotide triphosphate hydrolases"/>
    <property type="match status" value="2"/>
</dbReference>
<keyword evidence="15" id="KW-1185">Reference proteome</keyword>
<dbReference type="PANTHER" id="PTHR45626:SF26">
    <property type="entry name" value="FAMILY HELICASE, PUTATIVE (AFU_ORTHOLOGUE AFUA_2G09120)-RELATED"/>
    <property type="match status" value="1"/>
</dbReference>
<evidence type="ECO:0000256" key="6">
    <source>
        <dbReference type="ARBA" id="ARBA00022833"/>
    </source>
</evidence>
<dbReference type="InterPro" id="IPR000330">
    <property type="entry name" value="SNF2_N"/>
</dbReference>
<evidence type="ECO:0000313" key="14">
    <source>
        <dbReference type="EMBL" id="CAK8987749.1"/>
    </source>
</evidence>
<proteinExistence type="predicted"/>
<organism evidence="14 15">
    <name type="scientific">Durusdinium trenchii</name>
    <dbReference type="NCBI Taxonomy" id="1381693"/>
    <lineage>
        <taxon>Eukaryota</taxon>
        <taxon>Sar</taxon>
        <taxon>Alveolata</taxon>
        <taxon>Dinophyceae</taxon>
        <taxon>Suessiales</taxon>
        <taxon>Symbiodiniaceae</taxon>
        <taxon>Durusdinium</taxon>
    </lineage>
</organism>
<evidence type="ECO:0000259" key="13">
    <source>
        <dbReference type="PROSITE" id="PS51194"/>
    </source>
</evidence>